<keyword evidence="2" id="KW-0472">Membrane</keyword>
<evidence type="ECO:0000313" key="3">
    <source>
        <dbReference type="Proteomes" id="UP000046392"/>
    </source>
</evidence>
<name>A0A0N5BB38_STREA</name>
<dbReference type="Proteomes" id="UP000046392">
    <property type="component" value="Unplaced"/>
</dbReference>
<proteinExistence type="predicted"/>
<keyword evidence="2" id="KW-1133">Transmembrane helix</keyword>
<sequence length="101" mass="11152">MISKLSNYIGRGISETKLIVTLSLPLRNGNFPLISYFQSFQKLKMNFNIYFFAVIAVLSLSVFGAKSCDNNLQKKGAKTTFKETRASHPGGNTNQGNRNGS</sequence>
<feature type="transmembrane region" description="Helical" evidence="2">
    <location>
        <begin position="47"/>
        <end position="65"/>
    </location>
</feature>
<organism evidence="3 4">
    <name type="scientific">Strongyloides papillosus</name>
    <name type="common">Intestinal threadworm</name>
    <dbReference type="NCBI Taxonomy" id="174720"/>
    <lineage>
        <taxon>Eukaryota</taxon>
        <taxon>Metazoa</taxon>
        <taxon>Ecdysozoa</taxon>
        <taxon>Nematoda</taxon>
        <taxon>Chromadorea</taxon>
        <taxon>Rhabditida</taxon>
        <taxon>Tylenchina</taxon>
        <taxon>Panagrolaimomorpha</taxon>
        <taxon>Strongyloidoidea</taxon>
        <taxon>Strongyloididae</taxon>
        <taxon>Strongyloides</taxon>
    </lineage>
</organism>
<feature type="region of interest" description="Disordered" evidence="1">
    <location>
        <begin position="78"/>
        <end position="101"/>
    </location>
</feature>
<dbReference type="AlphaFoldDB" id="A0A0N5BB38"/>
<feature type="compositionally biased region" description="Polar residues" evidence="1">
    <location>
        <begin position="90"/>
        <end position="101"/>
    </location>
</feature>
<evidence type="ECO:0000256" key="1">
    <source>
        <dbReference type="SAM" id="MobiDB-lite"/>
    </source>
</evidence>
<dbReference type="WBParaSite" id="SPAL_0000325000.1">
    <property type="protein sequence ID" value="SPAL_0000325000.1"/>
    <property type="gene ID" value="SPAL_0000325000"/>
</dbReference>
<protein>
    <submittedName>
        <fullName evidence="4">Lipoprotein</fullName>
    </submittedName>
</protein>
<evidence type="ECO:0000313" key="4">
    <source>
        <dbReference type="WBParaSite" id="SPAL_0000325000.1"/>
    </source>
</evidence>
<keyword evidence="3" id="KW-1185">Reference proteome</keyword>
<evidence type="ECO:0000256" key="2">
    <source>
        <dbReference type="SAM" id="Phobius"/>
    </source>
</evidence>
<keyword evidence="2" id="KW-0812">Transmembrane</keyword>
<reference evidence="4" key="1">
    <citation type="submission" date="2017-02" db="UniProtKB">
        <authorList>
            <consortium name="WormBaseParasite"/>
        </authorList>
    </citation>
    <scope>IDENTIFICATION</scope>
</reference>
<accession>A0A0N5BB38</accession>